<sequence length="218" mass="24351">MDRYDFIRFGEQVRWYNESEDLMETMQVCCPVYPPVQGDTRVQLVSAGIEALQSGGGSEKTVRASQLVPFISHFGRGYWEALTQAADNGAGTDLLEAMIRNSCLGLGEQICLLCGKVSASVHAAFCRVYPEEGSLLDVIEWQGKEYPIRKLTLFRGTEQEMETTVSVTALQRKLIGRRSGAPVSKAAERIDEGIYYYCEQEKEFLLPQEGLTAFVERG</sequence>
<dbReference type="RefSeq" id="WP_117652806.1">
    <property type="nucleotide sequence ID" value="NZ_JADNJS010000006.1"/>
</dbReference>
<name>A0A414HEA1_PHOVU</name>
<dbReference type="AlphaFoldDB" id="A0A414HEA1"/>
<gene>
    <name evidence="1" type="ORF">DW783_05080</name>
</gene>
<organism evidence="1 2">
    <name type="scientific">Phocaeicola vulgatus</name>
    <name type="common">Bacteroides vulgatus</name>
    <dbReference type="NCBI Taxonomy" id="821"/>
    <lineage>
        <taxon>Bacteria</taxon>
        <taxon>Pseudomonadati</taxon>
        <taxon>Bacteroidota</taxon>
        <taxon>Bacteroidia</taxon>
        <taxon>Bacteroidales</taxon>
        <taxon>Bacteroidaceae</taxon>
        <taxon>Phocaeicola</taxon>
    </lineage>
</organism>
<comment type="caution">
    <text evidence="1">The sequence shown here is derived from an EMBL/GenBank/DDBJ whole genome shotgun (WGS) entry which is preliminary data.</text>
</comment>
<dbReference type="EMBL" id="QSJM01000011">
    <property type="protein sequence ID" value="RHD82755.1"/>
    <property type="molecule type" value="Genomic_DNA"/>
</dbReference>
<evidence type="ECO:0000313" key="2">
    <source>
        <dbReference type="Proteomes" id="UP000283429"/>
    </source>
</evidence>
<accession>A0A414HEA1</accession>
<evidence type="ECO:0000313" key="1">
    <source>
        <dbReference type="EMBL" id="RHD82755.1"/>
    </source>
</evidence>
<dbReference type="Proteomes" id="UP000283429">
    <property type="component" value="Unassembled WGS sequence"/>
</dbReference>
<protein>
    <submittedName>
        <fullName evidence="1">Uncharacterized protein</fullName>
    </submittedName>
</protein>
<reference evidence="1 2" key="1">
    <citation type="submission" date="2018-08" db="EMBL/GenBank/DDBJ databases">
        <title>A genome reference for cultivated species of the human gut microbiota.</title>
        <authorList>
            <person name="Zou Y."/>
            <person name="Xue W."/>
            <person name="Luo G."/>
        </authorList>
    </citation>
    <scope>NUCLEOTIDE SEQUENCE [LARGE SCALE GENOMIC DNA]</scope>
    <source>
        <strain evidence="1 2">AM30-40</strain>
    </source>
</reference>
<proteinExistence type="predicted"/>